<evidence type="ECO:0000313" key="4">
    <source>
        <dbReference type="Proteomes" id="UP000287649"/>
    </source>
</evidence>
<evidence type="ECO:0000256" key="2">
    <source>
        <dbReference type="RuleBase" id="RU362080"/>
    </source>
</evidence>
<comment type="function">
    <text evidence="2">Antitoxin component of a type II toxin-antitoxin (TA) system.</text>
</comment>
<dbReference type="InterPro" id="IPR036165">
    <property type="entry name" value="YefM-like_sf"/>
</dbReference>
<gene>
    <name evidence="3" type="ORF">CWI70_01745</name>
</gene>
<dbReference type="PANTHER" id="PTHR33713:SF6">
    <property type="entry name" value="ANTITOXIN YEFM"/>
    <property type="match status" value="1"/>
</dbReference>
<dbReference type="InterPro" id="IPR051405">
    <property type="entry name" value="phD/YefM_antitoxin"/>
</dbReference>
<sequence length="80" mass="8943">MTTITATEARSNLYRLIDETAESHEPVVISGKRNNAVLVAEEDWTAIQETLYLLSIPGMRESIVEGMATATDQCDKELDW</sequence>
<dbReference type="Gene3D" id="1.10.1220.170">
    <property type="match status" value="1"/>
</dbReference>
<evidence type="ECO:0000256" key="1">
    <source>
        <dbReference type="ARBA" id="ARBA00009981"/>
    </source>
</evidence>
<proteinExistence type="inferred from homology"/>
<comment type="similarity">
    <text evidence="1 2">Belongs to the phD/YefM antitoxin family.</text>
</comment>
<reference evidence="4" key="1">
    <citation type="journal article" date="2018" name="Front. Microbiol.">
        <title>Genome-Based Analysis Reveals the Taxonomy and Diversity of the Family Idiomarinaceae.</title>
        <authorList>
            <person name="Liu Y."/>
            <person name="Lai Q."/>
            <person name="Shao Z."/>
        </authorList>
    </citation>
    <scope>NUCLEOTIDE SEQUENCE [LARGE SCALE GENOMIC DNA]</scope>
    <source>
        <strain evidence="4">PO-M2</strain>
    </source>
</reference>
<dbReference type="SUPFAM" id="SSF143120">
    <property type="entry name" value="YefM-like"/>
    <property type="match status" value="1"/>
</dbReference>
<dbReference type="RefSeq" id="WP_126769995.1">
    <property type="nucleotide sequence ID" value="NZ_JANQBU010000001.1"/>
</dbReference>
<accession>A0A432Y3J9</accession>
<comment type="caution">
    <text evidence="3">The sequence shown here is derived from an EMBL/GenBank/DDBJ whole genome shotgun (WGS) entry which is preliminary data.</text>
</comment>
<dbReference type="NCBIfam" id="TIGR01552">
    <property type="entry name" value="phd_fam"/>
    <property type="match status" value="1"/>
</dbReference>
<dbReference type="Pfam" id="PF02604">
    <property type="entry name" value="PhdYeFM_antitox"/>
    <property type="match status" value="1"/>
</dbReference>
<dbReference type="InterPro" id="IPR006442">
    <property type="entry name" value="Antitoxin_Phd/YefM"/>
</dbReference>
<protein>
    <recommendedName>
        <fullName evidence="2">Antitoxin</fullName>
    </recommendedName>
</protein>
<dbReference type="OrthoDB" id="9802003at2"/>
<evidence type="ECO:0000313" key="3">
    <source>
        <dbReference type="EMBL" id="RUO55533.1"/>
    </source>
</evidence>
<dbReference type="EMBL" id="PIPX01000001">
    <property type="protein sequence ID" value="RUO55533.1"/>
    <property type="molecule type" value="Genomic_DNA"/>
</dbReference>
<dbReference type="Gene3D" id="3.40.1620.10">
    <property type="entry name" value="YefM-like domain"/>
    <property type="match status" value="1"/>
</dbReference>
<name>A0A432Y3J9_9GAMM</name>
<organism evidence="3 4">
    <name type="scientific">Pseudidiomarina homiensis</name>
    <dbReference type="NCBI Taxonomy" id="364198"/>
    <lineage>
        <taxon>Bacteria</taxon>
        <taxon>Pseudomonadati</taxon>
        <taxon>Pseudomonadota</taxon>
        <taxon>Gammaproteobacteria</taxon>
        <taxon>Alteromonadales</taxon>
        <taxon>Idiomarinaceae</taxon>
        <taxon>Pseudidiomarina</taxon>
    </lineage>
</organism>
<dbReference type="AlphaFoldDB" id="A0A432Y3J9"/>
<dbReference type="Proteomes" id="UP000287649">
    <property type="component" value="Unassembled WGS sequence"/>
</dbReference>
<dbReference type="PANTHER" id="PTHR33713">
    <property type="entry name" value="ANTITOXIN YAFN-RELATED"/>
    <property type="match status" value="1"/>
</dbReference>
<keyword evidence="4" id="KW-1185">Reference proteome</keyword>